<reference evidence="2 3" key="1">
    <citation type="submission" date="2022-10" db="EMBL/GenBank/DDBJ databases">
        <title>The complete genomes of actinobacterial strains from the NBC collection.</title>
        <authorList>
            <person name="Joergensen T.S."/>
            <person name="Alvarez Arevalo M."/>
            <person name="Sterndorff E.B."/>
            <person name="Faurdal D."/>
            <person name="Vuksanovic O."/>
            <person name="Mourched A.-S."/>
            <person name="Charusanti P."/>
            <person name="Shaw S."/>
            <person name="Blin K."/>
            <person name="Weber T."/>
        </authorList>
    </citation>
    <scope>NUCLEOTIDE SEQUENCE [LARGE SCALE GENOMIC DNA]</scope>
    <source>
        <strain evidence="2 3">NBC 01792</strain>
    </source>
</reference>
<evidence type="ECO:0000313" key="2">
    <source>
        <dbReference type="EMBL" id="WSB08125.1"/>
    </source>
</evidence>
<gene>
    <name evidence="2" type="ORF">OG849_13135</name>
</gene>
<organism evidence="2 3">
    <name type="scientific">Streptomyces cyaneofuscatus</name>
    <dbReference type="NCBI Taxonomy" id="66883"/>
    <lineage>
        <taxon>Bacteria</taxon>
        <taxon>Bacillati</taxon>
        <taxon>Actinomycetota</taxon>
        <taxon>Actinomycetes</taxon>
        <taxon>Kitasatosporales</taxon>
        <taxon>Streptomycetaceae</taxon>
        <taxon>Streptomyces</taxon>
    </lineage>
</organism>
<name>A0ABZ1EVF2_9ACTN</name>
<protein>
    <submittedName>
        <fullName evidence="2">Uncharacterized protein</fullName>
    </submittedName>
</protein>
<sequence>MGWERDASDDAAVDVGNSVSDGTFHAPVVQARAVSGGVHT</sequence>
<dbReference type="Proteomes" id="UP001356428">
    <property type="component" value="Chromosome"/>
</dbReference>
<proteinExistence type="predicted"/>
<feature type="region of interest" description="Disordered" evidence="1">
    <location>
        <begin position="1"/>
        <end position="22"/>
    </location>
</feature>
<dbReference type="RefSeq" id="WP_326705467.1">
    <property type="nucleotide sequence ID" value="NZ_CP109083.1"/>
</dbReference>
<keyword evidence="3" id="KW-1185">Reference proteome</keyword>
<evidence type="ECO:0000313" key="3">
    <source>
        <dbReference type="Proteomes" id="UP001356428"/>
    </source>
</evidence>
<accession>A0ABZ1EVF2</accession>
<dbReference type="EMBL" id="CP109083">
    <property type="protein sequence ID" value="WSB08125.1"/>
    <property type="molecule type" value="Genomic_DNA"/>
</dbReference>
<evidence type="ECO:0000256" key="1">
    <source>
        <dbReference type="SAM" id="MobiDB-lite"/>
    </source>
</evidence>